<reference evidence="2 3" key="1">
    <citation type="submission" date="2016-10" db="EMBL/GenBank/DDBJ databases">
        <authorList>
            <person name="de Groot N.N."/>
        </authorList>
    </citation>
    <scope>NUCLEOTIDE SEQUENCE [LARGE SCALE GENOMIC DNA]</scope>
    <source>
        <strain evidence="2 3">DSM 26130</strain>
    </source>
</reference>
<evidence type="ECO:0000313" key="2">
    <source>
        <dbReference type="EMBL" id="SFC76105.1"/>
    </source>
</evidence>
<dbReference type="Proteomes" id="UP000198598">
    <property type="component" value="Unassembled WGS sequence"/>
</dbReference>
<dbReference type="InterPro" id="IPR011042">
    <property type="entry name" value="6-blade_b-propeller_TolB-like"/>
</dbReference>
<dbReference type="EMBL" id="FOLQ01000002">
    <property type="protein sequence ID" value="SFC76105.1"/>
    <property type="molecule type" value="Genomic_DNA"/>
</dbReference>
<accession>A0A1I1LSY9</accession>
<organism evidence="2 3">
    <name type="scientific">Spirosoma endophyticum</name>
    <dbReference type="NCBI Taxonomy" id="662367"/>
    <lineage>
        <taxon>Bacteria</taxon>
        <taxon>Pseudomonadati</taxon>
        <taxon>Bacteroidota</taxon>
        <taxon>Cytophagia</taxon>
        <taxon>Cytophagales</taxon>
        <taxon>Cytophagaceae</taxon>
        <taxon>Spirosoma</taxon>
    </lineage>
</organism>
<dbReference type="SUPFAM" id="SSF63829">
    <property type="entry name" value="Calcium-dependent phosphotriesterase"/>
    <property type="match status" value="1"/>
</dbReference>
<feature type="domain" description="SMP-30/Gluconolactonase/LRE-like region" evidence="1">
    <location>
        <begin position="289"/>
        <end position="530"/>
    </location>
</feature>
<dbReference type="Pfam" id="PF08450">
    <property type="entry name" value="SGL"/>
    <property type="match status" value="1"/>
</dbReference>
<name>A0A1I1LSY9_9BACT</name>
<dbReference type="STRING" id="662367.SAMN05216167_102339"/>
<evidence type="ECO:0000259" key="1">
    <source>
        <dbReference type="Pfam" id="PF08450"/>
    </source>
</evidence>
<dbReference type="GO" id="GO:0005975">
    <property type="term" value="P:carbohydrate metabolic process"/>
    <property type="evidence" value="ECO:0007669"/>
    <property type="project" value="UniProtKB-ARBA"/>
</dbReference>
<dbReference type="Pfam" id="PF13385">
    <property type="entry name" value="Laminin_G_3"/>
    <property type="match status" value="1"/>
</dbReference>
<protein>
    <submittedName>
        <fullName evidence="2">Sugar lactone lactonase YvrE</fullName>
    </submittedName>
</protein>
<dbReference type="Gene3D" id="2.60.120.200">
    <property type="match status" value="1"/>
</dbReference>
<proteinExistence type="predicted"/>
<dbReference type="InterPro" id="IPR051262">
    <property type="entry name" value="SMP-30/CGR1_Lactonase"/>
</dbReference>
<dbReference type="AlphaFoldDB" id="A0A1I1LSY9"/>
<dbReference type="PANTHER" id="PTHR47572:SF5">
    <property type="entry name" value="BLR2277 PROTEIN"/>
    <property type="match status" value="1"/>
</dbReference>
<gene>
    <name evidence="2" type="ORF">SAMN05216167_102339</name>
</gene>
<dbReference type="GO" id="GO:0004553">
    <property type="term" value="F:hydrolase activity, hydrolyzing O-glycosyl compounds"/>
    <property type="evidence" value="ECO:0007669"/>
    <property type="project" value="UniProtKB-ARBA"/>
</dbReference>
<dbReference type="InterPro" id="IPR013658">
    <property type="entry name" value="SGL"/>
</dbReference>
<sequence length="550" mass="60252">MNRRHFITQSTLLSGLMMTNATHALSAKSDLLSIPNLLCLWDFARKQPLRSKGKYTYQLQEPTNKIPVVNDGVLSENSLDIKEHEYLTIPRADCPGLNIRGENAQVTVLAWVKRQVKSRDNIECEAIAGMWNETQKKRQYCLFLNIRLHNSKSQVCGHISGVGGPTPGEKWCIDVSIGQTPVRYDEWTFVAMTYDGHVIKSYRNGQFDARADRNPYPYEGGIFEGGADGADFTVGAVHRLGAIGNDFVGQLGGLAIFDRALSADEIAQIHEQHPLPKPSVATLATGLNFPEGPAFAADGSLWAVELKGESLIQHRHGKLKRFHVGGGPNGIAIDKQGKIWFCDSAQRSIRRFDPVTGKTETILDKIDGEPLNKPNDLAFDSVGNLVFTCPGESRQEPTGYAVVRMRDGSARKITTEKYFPNGLAFSADGKTLVLAETYKHRLWKGNWNPATGEWTDAIVWATVEGPQGPGGPDGMAFGEDENLYVAVYGTGLIHVVSPEGKVIQKINVAGQHPTNCAFDPSGKLGLVVTEAEKGQLQQVVKNTKGITLFN</sequence>
<dbReference type="PANTHER" id="PTHR47572">
    <property type="entry name" value="LIPOPROTEIN-RELATED"/>
    <property type="match status" value="1"/>
</dbReference>
<keyword evidence="3" id="KW-1185">Reference proteome</keyword>
<dbReference type="RefSeq" id="WP_218160523.1">
    <property type="nucleotide sequence ID" value="NZ_FOLQ01000002.1"/>
</dbReference>
<dbReference type="Gene3D" id="2.120.10.30">
    <property type="entry name" value="TolB, C-terminal domain"/>
    <property type="match status" value="1"/>
</dbReference>
<dbReference type="SUPFAM" id="SSF49899">
    <property type="entry name" value="Concanavalin A-like lectins/glucanases"/>
    <property type="match status" value="1"/>
</dbReference>
<dbReference type="InterPro" id="IPR013320">
    <property type="entry name" value="ConA-like_dom_sf"/>
</dbReference>
<evidence type="ECO:0000313" key="3">
    <source>
        <dbReference type="Proteomes" id="UP000198598"/>
    </source>
</evidence>